<dbReference type="GO" id="GO:0005634">
    <property type="term" value="C:nucleus"/>
    <property type="evidence" value="ECO:0007669"/>
    <property type="project" value="TreeGrafter"/>
</dbReference>
<dbReference type="InterPro" id="IPR045076">
    <property type="entry name" value="MutS"/>
</dbReference>
<evidence type="ECO:0000313" key="8">
    <source>
        <dbReference type="EMBL" id="KAF0296049.1"/>
    </source>
</evidence>
<evidence type="ECO:0000256" key="1">
    <source>
        <dbReference type="ARBA" id="ARBA00006271"/>
    </source>
</evidence>
<dbReference type="InterPro" id="IPR027417">
    <property type="entry name" value="P-loop_NTPase"/>
</dbReference>
<dbReference type="SUPFAM" id="SSF48334">
    <property type="entry name" value="DNA repair protein MutS, domain III"/>
    <property type="match status" value="1"/>
</dbReference>
<feature type="region of interest" description="Disordered" evidence="5">
    <location>
        <begin position="819"/>
        <end position="1039"/>
    </location>
</feature>
<comment type="similarity">
    <text evidence="1">Belongs to the DNA mismatch repair MutS family.</text>
</comment>
<dbReference type="GO" id="GO:0006298">
    <property type="term" value="P:mismatch repair"/>
    <property type="evidence" value="ECO:0007669"/>
    <property type="project" value="InterPro"/>
</dbReference>
<dbReference type="EMBL" id="VIIS01001585">
    <property type="protein sequence ID" value="KAF0296049.1"/>
    <property type="molecule type" value="Genomic_DNA"/>
</dbReference>
<protein>
    <submittedName>
        <fullName evidence="8">MutS 5</fullName>
    </submittedName>
</protein>
<evidence type="ECO:0000256" key="3">
    <source>
        <dbReference type="ARBA" id="ARBA00022840"/>
    </source>
</evidence>
<dbReference type="Gene3D" id="1.10.1420.10">
    <property type="match status" value="1"/>
</dbReference>
<dbReference type="SMART" id="SM00533">
    <property type="entry name" value="MUTSd"/>
    <property type="match status" value="1"/>
</dbReference>
<dbReference type="SMART" id="SM00534">
    <property type="entry name" value="MUTSac"/>
    <property type="match status" value="1"/>
</dbReference>
<evidence type="ECO:0000256" key="4">
    <source>
        <dbReference type="ARBA" id="ARBA00023125"/>
    </source>
</evidence>
<dbReference type="Pfam" id="PF00488">
    <property type="entry name" value="MutS_V"/>
    <property type="match status" value="1"/>
</dbReference>
<feature type="compositionally biased region" description="Basic and acidic residues" evidence="5">
    <location>
        <begin position="948"/>
        <end position="957"/>
    </location>
</feature>
<sequence length="1257" mass="132954">MVLPTVDWSEPSGPGDDPSEGGPEDTDSSRQAPSVLSLAYGCGRLAAALYEPLSMTARLLRDTPDPPPHFVQLRALLGQLRPDQVITSGRQDERLLAVLSELLAADPRDDDQTPLQLQPAGDYRADSCRHRVLAVQLPAETSDDEQAHYNFITSRVDFAQTTMVRAFGGLLRYLDRRPLETLSRQPVMRIENLSLEDAMYVSSGAFRTLQVFAADRHPSSFKAETTREGLSVFAVLNKCCSPLGVAQLRRMLMQPLTSRRRIEARLDAVEFFTRPANEDVVTSLQTCLRRVRNLTPLLSRMRNARGLSGDWRTLYDTLHGGVVAAEVCRDLPAGVAVFDRAAGADCAAVQRLLHTLHQTVNLAETRELRRFTVHLGLDDTLDAHKRAYAALPELLSAEMAAEQAALPDQIQTCSMVFLPQVGFLVMVDEWREPLTREQQRDLPGLRFQFEDRGRVLYKSARCDALDESVGDVATAIRDRETQVMVRLSALVVAAAEEIHQLCSLCGELDALMALAKAANEFGYVRPRFVDENVLELQRSRHPLLELCADLVVPNDFSSGRQPHRDRLKLVTGANGAGKSVYLRQVALAVLMAQAGSFVAADAARLGVQRALFTVAPPALTGTGGDAAAGGGCGSAFLAELRQLCAAVAESGERALLAVDEFGGGTLAEDGAALLAAALSELLARRERCPHVLVSTHVHRLCSLLPPSQLVTPVCPELVAEPGGRAVTFLYQMATGSAGRSYAMAAATAACLPERLVHRAEQVMEAMVSGSDLCPDPELLRVEEAAVERARRAVETFLRADLDSEDPAELLRRVRQEYRGAEDPWEDSVAGGAAAPGSERPVPGSSVAGPAATPGGAAAAPGLRRDGAPRPGADSATGSSETPVSAPCQGGAATRPAGRGAPPSSSTATRGESSSRTGADSSSGPTAVPRAGAGRVPGARYRAVYSSDDQTRRSDRSGASEGPLGSRRPREQSSTWSEDPEAPLTRPGSGAEGWGTAAAGSAHTGPGGPGRSLTCSSDRPPPRPGPGGRVSDVSEDPLGWSRVGCVPRVAAGPSRYTEGLPVPSGVSQTPVIRAEPAGRGADRAAGGTDSGTSDLTTGRSDWSLATSKRASSPLLDSGPRPMGQQMEVTSGDTDTTPAERRGSYYYSRLRCETLVLFIGVRFNMSLRVSSVVLLLGLVAACSAQACSDNPCGSDEICMPVADGLSFKSSCIKIDSRFKTDSAHAGSSFPPQAGAGSGAGSLGAALLAVTALAAALRLV</sequence>
<comment type="caution">
    <text evidence="8">The sequence shown here is derived from an EMBL/GenBank/DDBJ whole genome shotgun (WGS) entry which is preliminary data.</text>
</comment>
<feature type="compositionally biased region" description="Low complexity" evidence="5">
    <location>
        <begin position="1076"/>
        <end position="1100"/>
    </location>
</feature>
<dbReference type="GO" id="GO:0140664">
    <property type="term" value="F:ATP-dependent DNA damage sensor activity"/>
    <property type="evidence" value="ECO:0007669"/>
    <property type="project" value="InterPro"/>
</dbReference>
<dbReference type="GO" id="GO:0005524">
    <property type="term" value="F:ATP binding"/>
    <property type="evidence" value="ECO:0007669"/>
    <property type="project" value="UniProtKB-KW"/>
</dbReference>
<dbReference type="InterPro" id="IPR007696">
    <property type="entry name" value="DNA_mismatch_repair_MutS_core"/>
</dbReference>
<evidence type="ECO:0000313" key="9">
    <source>
        <dbReference type="Proteomes" id="UP000440578"/>
    </source>
</evidence>
<dbReference type="Pfam" id="PF05192">
    <property type="entry name" value="MutS_III"/>
    <property type="match status" value="1"/>
</dbReference>
<name>A0A6A4VSX0_AMPAM</name>
<feature type="region of interest" description="Disordered" evidence="5">
    <location>
        <begin position="1"/>
        <end position="32"/>
    </location>
</feature>
<gene>
    <name evidence="8" type="primary">Msh5_0</name>
    <name evidence="8" type="ORF">FJT64_006513</name>
</gene>
<feature type="compositionally biased region" description="Low complexity" evidence="5">
    <location>
        <begin position="847"/>
        <end position="861"/>
    </location>
</feature>
<evidence type="ECO:0000259" key="7">
    <source>
        <dbReference type="SMART" id="SM00534"/>
    </source>
</evidence>
<feature type="compositionally biased region" description="Acidic residues" evidence="5">
    <location>
        <begin position="17"/>
        <end position="26"/>
    </location>
</feature>
<dbReference type="PANTHER" id="PTHR11361:SF20">
    <property type="entry name" value="MUTS PROTEIN HOMOLOG 5"/>
    <property type="match status" value="1"/>
</dbReference>
<evidence type="ECO:0000256" key="5">
    <source>
        <dbReference type="SAM" id="MobiDB-lite"/>
    </source>
</evidence>
<keyword evidence="3" id="KW-0067">ATP-binding</keyword>
<dbReference type="GO" id="GO:0051026">
    <property type="term" value="P:chiasma assembly"/>
    <property type="evidence" value="ECO:0007669"/>
    <property type="project" value="TreeGrafter"/>
</dbReference>
<dbReference type="InterPro" id="IPR036187">
    <property type="entry name" value="DNA_mismatch_repair_MutS_sf"/>
</dbReference>
<proteinExistence type="inferred from homology"/>
<dbReference type="OrthoDB" id="29596at2759"/>
<dbReference type="PANTHER" id="PTHR11361">
    <property type="entry name" value="DNA MISMATCH REPAIR PROTEIN MUTS FAMILY MEMBER"/>
    <property type="match status" value="1"/>
</dbReference>
<dbReference type="AlphaFoldDB" id="A0A6A4VSX0"/>
<evidence type="ECO:0000259" key="6">
    <source>
        <dbReference type="SMART" id="SM00533"/>
    </source>
</evidence>
<dbReference type="SUPFAM" id="SSF52540">
    <property type="entry name" value="P-loop containing nucleoside triphosphate hydrolases"/>
    <property type="match status" value="1"/>
</dbReference>
<reference evidence="8 9" key="1">
    <citation type="submission" date="2019-07" db="EMBL/GenBank/DDBJ databases">
        <title>Draft genome assembly of a fouling barnacle, Amphibalanus amphitrite (Darwin, 1854): The first reference genome for Thecostraca.</title>
        <authorList>
            <person name="Kim W."/>
        </authorList>
    </citation>
    <scope>NUCLEOTIDE SEQUENCE [LARGE SCALE GENOMIC DNA]</scope>
    <source>
        <strain evidence="8">SNU_AA5</strain>
        <tissue evidence="8">Soma without cirri and trophi</tissue>
    </source>
</reference>
<keyword evidence="2" id="KW-0547">Nucleotide-binding</keyword>
<dbReference type="InterPro" id="IPR000432">
    <property type="entry name" value="DNA_mismatch_repair_MutS_C"/>
</dbReference>
<feature type="compositionally biased region" description="Polar residues" evidence="5">
    <location>
        <begin position="1125"/>
        <end position="1135"/>
    </location>
</feature>
<dbReference type="Proteomes" id="UP000440578">
    <property type="component" value="Unassembled WGS sequence"/>
</dbReference>
<accession>A0A6A4VSX0</accession>
<feature type="region of interest" description="Disordered" evidence="5">
    <location>
        <begin position="1076"/>
        <end position="1138"/>
    </location>
</feature>
<evidence type="ECO:0000256" key="2">
    <source>
        <dbReference type="ARBA" id="ARBA00022741"/>
    </source>
</evidence>
<organism evidence="8 9">
    <name type="scientific">Amphibalanus amphitrite</name>
    <name type="common">Striped barnacle</name>
    <name type="synonym">Balanus amphitrite</name>
    <dbReference type="NCBI Taxonomy" id="1232801"/>
    <lineage>
        <taxon>Eukaryota</taxon>
        <taxon>Metazoa</taxon>
        <taxon>Ecdysozoa</taxon>
        <taxon>Arthropoda</taxon>
        <taxon>Crustacea</taxon>
        <taxon>Multicrustacea</taxon>
        <taxon>Cirripedia</taxon>
        <taxon>Thoracica</taxon>
        <taxon>Thoracicalcarea</taxon>
        <taxon>Balanomorpha</taxon>
        <taxon>Balanoidea</taxon>
        <taxon>Balanidae</taxon>
        <taxon>Amphibalaninae</taxon>
        <taxon>Amphibalanus</taxon>
    </lineage>
</organism>
<keyword evidence="9" id="KW-1185">Reference proteome</keyword>
<keyword evidence="4" id="KW-0238">DNA-binding</keyword>
<feature type="domain" description="DNA mismatch repair proteins mutS family" evidence="7">
    <location>
        <begin position="565"/>
        <end position="764"/>
    </location>
</feature>
<feature type="compositionally biased region" description="Low complexity" evidence="5">
    <location>
        <begin position="889"/>
        <end position="923"/>
    </location>
</feature>
<feature type="domain" description="DNA mismatch repair protein MutS core" evidence="6">
    <location>
        <begin position="227"/>
        <end position="547"/>
    </location>
</feature>
<dbReference type="Gene3D" id="3.40.50.300">
    <property type="entry name" value="P-loop containing nucleotide triphosphate hydrolases"/>
    <property type="match status" value="1"/>
</dbReference>
<dbReference type="GO" id="GO:0030983">
    <property type="term" value="F:mismatched DNA binding"/>
    <property type="evidence" value="ECO:0007669"/>
    <property type="project" value="InterPro"/>
</dbReference>